<name>A0A9E8Z8K0_9CYAN</name>
<accession>A0A9E8Z8K0</accession>
<evidence type="ECO:0000313" key="2">
    <source>
        <dbReference type="Proteomes" id="UP001163152"/>
    </source>
</evidence>
<sequence length="52" mass="6044">MPSERELTIIRVVNAPRKLMFKVWTEPEHFDDVPSSCFRVDGIAEFAPIRLV</sequence>
<evidence type="ECO:0000313" key="1">
    <source>
        <dbReference type="EMBL" id="WAL58480.1"/>
    </source>
</evidence>
<gene>
    <name evidence="1" type="ORF">OXH18_14945</name>
</gene>
<protein>
    <submittedName>
        <fullName evidence="1">Uncharacterized protein</fullName>
    </submittedName>
</protein>
<organism evidence="1 2">
    <name type="scientific">Thermocoleostomius sinensis A174</name>
    <dbReference type="NCBI Taxonomy" id="2016057"/>
    <lineage>
        <taxon>Bacteria</taxon>
        <taxon>Bacillati</taxon>
        <taxon>Cyanobacteriota</taxon>
        <taxon>Cyanophyceae</taxon>
        <taxon>Oculatellales</taxon>
        <taxon>Oculatellaceae</taxon>
        <taxon>Thermocoleostomius</taxon>
    </lineage>
</organism>
<proteinExistence type="predicted"/>
<dbReference type="EMBL" id="CP113797">
    <property type="protein sequence ID" value="WAL58480.1"/>
    <property type="molecule type" value="Genomic_DNA"/>
</dbReference>
<keyword evidence="2" id="KW-1185">Reference proteome</keyword>
<dbReference type="InterPro" id="IPR023393">
    <property type="entry name" value="START-like_dom_sf"/>
</dbReference>
<dbReference type="AlphaFoldDB" id="A0A9E8Z8K0"/>
<dbReference type="Proteomes" id="UP001163152">
    <property type="component" value="Chromosome"/>
</dbReference>
<dbReference type="SUPFAM" id="SSF55961">
    <property type="entry name" value="Bet v1-like"/>
    <property type="match status" value="1"/>
</dbReference>
<reference evidence="1" key="1">
    <citation type="submission" date="2022-12" db="EMBL/GenBank/DDBJ databases">
        <title>Polyphasic identification of a Novel Hot-Spring Cyanobacterium Ocullathermofonsia sinensis gen nov. sp. nov. and Genomic Insights on its Adaptations to the Thermal Habitat.</title>
        <authorList>
            <person name="Daroch M."/>
            <person name="Tang J."/>
            <person name="Jiang Y."/>
        </authorList>
    </citation>
    <scope>NUCLEOTIDE SEQUENCE</scope>
    <source>
        <strain evidence="1">PKUAC-SCTA174</strain>
    </source>
</reference>
<dbReference type="KEGG" id="tsin:OXH18_14945"/>
<dbReference type="RefSeq" id="WP_268607899.1">
    <property type="nucleotide sequence ID" value="NZ_CP113797.1"/>
</dbReference>
<dbReference type="Gene3D" id="3.30.530.20">
    <property type="match status" value="1"/>
</dbReference>